<dbReference type="HOGENOM" id="CLU_726970_0_0_0"/>
<dbReference type="eggNOG" id="ENOG5033A5Z">
    <property type="taxonomic scope" value="Bacteria"/>
</dbReference>
<proteinExistence type="predicted"/>
<protein>
    <submittedName>
        <fullName evidence="3">Uncharacterized protein</fullName>
    </submittedName>
</protein>
<dbReference type="OrthoDB" id="233178at2"/>
<evidence type="ECO:0000313" key="3">
    <source>
        <dbReference type="EMBL" id="EAQ80819.1"/>
    </source>
</evidence>
<dbReference type="STRING" id="314230.DSM3645_12401"/>
<name>A3ZRQ0_9BACT</name>
<dbReference type="RefSeq" id="WP_002650376.1">
    <property type="nucleotide sequence ID" value="NZ_CH672376.1"/>
</dbReference>
<dbReference type="Proteomes" id="UP000004358">
    <property type="component" value="Unassembled WGS sequence"/>
</dbReference>
<accession>A3ZRQ0</accession>
<dbReference type="AlphaFoldDB" id="A3ZRQ0"/>
<dbReference type="EMBL" id="AANZ01000007">
    <property type="protein sequence ID" value="EAQ80819.1"/>
    <property type="molecule type" value="Genomic_DNA"/>
</dbReference>
<keyword evidence="2" id="KW-1133">Transmembrane helix</keyword>
<feature type="region of interest" description="Disordered" evidence="1">
    <location>
        <begin position="202"/>
        <end position="232"/>
    </location>
</feature>
<gene>
    <name evidence="3" type="ORF">DSM3645_12401</name>
</gene>
<reference evidence="3 4" key="1">
    <citation type="submission" date="2006-02" db="EMBL/GenBank/DDBJ databases">
        <authorList>
            <person name="Amann R."/>
            <person name="Ferriera S."/>
            <person name="Johnson J."/>
            <person name="Kravitz S."/>
            <person name="Halpern A."/>
            <person name="Remington K."/>
            <person name="Beeson K."/>
            <person name="Tran B."/>
            <person name="Rogers Y.-H."/>
            <person name="Friedman R."/>
            <person name="Venter J.C."/>
        </authorList>
    </citation>
    <scope>NUCLEOTIDE SEQUENCE [LARGE SCALE GENOMIC DNA]</scope>
    <source>
        <strain evidence="3 4">DSM 3645</strain>
    </source>
</reference>
<evidence type="ECO:0000256" key="1">
    <source>
        <dbReference type="SAM" id="MobiDB-lite"/>
    </source>
</evidence>
<evidence type="ECO:0000313" key="4">
    <source>
        <dbReference type="Proteomes" id="UP000004358"/>
    </source>
</evidence>
<comment type="caution">
    <text evidence="3">The sequence shown here is derived from an EMBL/GenBank/DDBJ whole genome shotgun (WGS) entry which is preliminary data.</text>
</comment>
<evidence type="ECO:0000256" key="2">
    <source>
        <dbReference type="SAM" id="Phobius"/>
    </source>
</evidence>
<feature type="transmembrane region" description="Helical" evidence="2">
    <location>
        <begin position="90"/>
        <end position="111"/>
    </location>
</feature>
<organism evidence="3 4">
    <name type="scientific">Blastopirellula marina DSM 3645</name>
    <dbReference type="NCBI Taxonomy" id="314230"/>
    <lineage>
        <taxon>Bacteria</taxon>
        <taxon>Pseudomonadati</taxon>
        <taxon>Planctomycetota</taxon>
        <taxon>Planctomycetia</taxon>
        <taxon>Pirellulales</taxon>
        <taxon>Pirellulaceae</taxon>
        <taxon>Blastopirellula</taxon>
    </lineage>
</organism>
<sequence length="380" mass="42228">MDEKEALELIDAHLDGETLTDVQAQALSDWIRENEQQADAIFRRIFLHTFLRRRIQSTMLLTDIDSAREIRDSPSALLGDANGDRRSRRWMTWSILVLAFLLVGGLTYQAFFGPVPQTSRPFAYEGFDYEGLESEDVESPTIGGLQGANGGFGFATPWIESGEVEAVVETDPLQHASGMHDMRQFAPLGYTDLNSRTLQVTGRQLRSSGAGKSVSERKLDVSAAPESLRDGEQLGADGSTVWVSFLAQSYDEERDSRFALVQLGSQKAGIRIGRLHGAPHGKWAAAALLNGHEVNVKTSQRTTGEVVFVVMKIDFRPGVELATIWMDPPLRQTPADETKTLQLQLPDFRFDTIYLKAIYSTDFDELRFGDTFRDVAPIAP</sequence>
<keyword evidence="2" id="KW-0472">Membrane</keyword>
<keyword evidence="2" id="KW-0812">Transmembrane</keyword>